<dbReference type="InterPro" id="IPR001296">
    <property type="entry name" value="Glyco_trans_1"/>
</dbReference>
<name>A0A2A4X2N7_9GAMM</name>
<dbReference type="AlphaFoldDB" id="A0A2A4X2N7"/>
<dbReference type="GO" id="GO:0009103">
    <property type="term" value="P:lipopolysaccharide biosynthetic process"/>
    <property type="evidence" value="ECO:0007669"/>
    <property type="project" value="TreeGrafter"/>
</dbReference>
<dbReference type="SUPFAM" id="SSF53756">
    <property type="entry name" value="UDP-Glycosyltransferase/glycogen phosphorylase"/>
    <property type="match status" value="1"/>
</dbReference>
<dbReference type="Gene3D" id="3.40.50.2000">
    <property type="entry name" value="Glycogen Phosphorylase B"/>
    <property type="match status" value="2"/>
</dbReference>
<feature type="domain" description="Glycosyl transferase family 1" evidence="2">
    <location>
        <begin position="197"/>
        <end position="354"/>
    </location>
</feature>
<evidence type="ECO:0000259" key="2">
    <source>
        <dbReference type="Pfam" id="PF00534"/>
    </source>
</evidence>
<evidence type="ECO:0000256" key="1">
    <source>
        <dbReference type="ARBA" id="ARBA00022679"/>
    </source>
</evidence>
<dbReference type="Proteomes" id="UP000218767">
    <property type="component" value="Unassembled WGS sequence"/>
</dbReference>
<dbReference type="PANTHER" id="PTHR46401">
    <property type="entry name" value="GLYCOSYLTRANSFERASE WBBK-RELATED"/>
    <property type="match status" value="1"/>
</dbReference>
<evidence type="ECO:0000313" key="3">
    <source>
        <dbReference type="EMBL" id="PCI76898.1"/>
    </source>
</evidence>
<dbReference type="PANTHER" id="PTHR46401:SF2">
    <property type="entry name" value="GLYCOSYLTRANSFERASE WBBK-RELATED"/>
    <property type="match status" value="1"/>
</dbReference>
<dbReference type="Pfam" id="PF00534">
    <property type="entry name" value="Glycos_transf_1"/>
    <property type="match status" value="1"/>
</dbReference>
<comment type="caution">
    <text evidence="3">The sequence shown here is derived from an EMBL/GenBank/DDBJ whole genome shotgun (WGS) entry which is preliminary data.</text>
</comment>
<evidence type="ECO:0000313" key="4">
    <source>
        <dbReference type="Proteomes" id="UP000218767"/>
    </source>
</evidence>
<accession>A0A2A4X2N7</accession>
<proteinExistence type="predicted"/>
<protein>
    <recommendedName>
        <fullName evidence="2">Glycosyl transferase family 1 domain-containing protein</fullName>
    </recommendedName>
</protein>
<dbReference type="CDD" id="cd03801">
    <property type="entry name" value="GT4_PimA-like"/>
    <property type="match status" value="1"/>
</dbReference>
<gene>
    <name evidence="3" type="ORF">COB20_09450</name>
</gene>
<dbReference type="EMBL" id="NVUL01000051">
    <property type="protein sequence ID" value="PCI76898.1"/>
    <property type="molecule type" value="Genomic_DNA"/>
</dbReference>
<organism evidence="3 4">
    <name type="scientific">SAR86 cluster bacterium</name>
    <dbReference type="NCBI Taxonomy" id="2030880"/>
    <lineage>
        <taxon>Bacteria</taxon>
        <taxon>Pseudomonadati</taxon>
        <taxon>Pseudomonadota</taxon>
        <taxon>Gammaproteobacteria</taxon>
        <taxon>SAR86 cluster</taxon>
    </lineage>
</organism>
<sequence length="397" mass="44747">MNELRATAETIVPNDTSSLKVAMACPGVGLVQRGFERMFRDLFDLLEHDLNVRLFKGGGPSRAHESKLLFISRNGWFLRWFPIHKLVGRTTQHVECFTFAISLLIAIRGEGYDVVHCTDPPLARILYKLRKLFGLKFRLLYTEACAMPASDCPPADHMHQISKVTFDEAVEFGIPEPYMTVIPLGFYPENFSVTASKNELREKYGLAEGTFVILCLAAINRYHKRIDYLVDEFKSIEGDVLLWIDGSLDQGDPDLIQYTKDALGDRCRVTLLPTSEVGELFKVADLMVHTSLFEAFGLAMVEGASTGLPVLTHNAKHYLWLMDNKDSAIDMSRSGNLSDRLNELIADRQQLVPMSKSEQIRERYSWVGLRSSYLEVYSKLAALPVEGIGIADRFGLK</sequence>
<keyword evidence="1" id="KW-0808">Transferase</keyword>
<reference evidence="4" key="1">
    <citation type="submission" date="2017-08" db="EMBL/GenBank/DDBJ databases">
        <title>A dynamic microbial community with high functional redundancy inhabits the cold, oxic subseafloor aquifer.</title>
        <authorList>
            <person name="Tully B.J."/>
            <person name="Wheat C.G."/>
            <person name="Glazer B.T."/>
            <person name="Huber J.A."/>
        </authorList>
    </citation>
    <scope>NUCLEOTIDE SEQUENCE [LARGE SCALE GENOMIC DNA]</scope>
</reference>
<dbReference type="GO" id="GO:0016757">
    <property type="term" value="F:glycosyltransferase activity"/>
    <property type="evidence" value="ECO:0007669"/>
    <property type="project" value="InterPro"/>
</dbReference>